<organism evidence="9 10">
    <name type="scientific">Aliicoccus persicus</name>
    <dbReference type="NCBI Taxonomy" id="930138"/>
    <lineage>
        <taxon>Bacteria</taxon>
        <taxon>Bacillati</taxon>
        <taxon>Bacillota</taxon>
        <taxon>Bacilli</taxon>
        <taxon>Bacillales</taxon>
        <taxon>Staphylococcaceae</taxon>
        <taxon>Aliicoccus</taxon>
    </lineage>
</organism>
<feature type="domain" description="FAD/NAD(P)-binding" evidence="8">
    <location>
        <begin position="5"/>
        <end position="290"/>
    </location>
</feature>
<dbReference type="PRINTS" id="PR00411">
    <property type="entry name" value="PNDRDTASEI"/>
</dbReference>
<dbReference type="AlphaFoldDB" id="A0A662Z3F9"/>
<accession>A0A662Z3F9</accession>
<dbReference type="Gene3D" id="3.50.50.60">
    <property type="entry name" value="FAD/NAD(P)-binding domain"/>
    <property type="match status" value="2"/>
</dbReference>
<proteinExistence type="inferred from homology"/>
<evidence type="ECO:0000313" key="9">
    <source>
        <dbReference type="EMBL" id="SEW02324.1"/>
    </source>
</evidence>
<evidence type="ECO:0000259" key="7">
    <source>
        <dbReference type="Pfam" id="PF02852"/>
    </source>
</evidence>
<gene>
    <name evidence="9" type="ORF">SAMN05192557_1291</name>
</gene>
<evidence type="ECO:0000256" key="2">
    <source>
        <dbReference type="ARBA" id="ARBA00009130"/>
    </source>
</evidence>
<evidence type="ECO:0000256" key="4">
    <source>
        <dbReference type="ARBA" id="ARBA00022827"/>
    </source>
</evidence>
<evidence type="ECO:0000256" key="5">
    <source>
        <dbReference type="ARBA" id="ARBA00023002"/>
    </source>
</evidence>
<sequence>MKLQKVVIIGGVAGGATTAAQLRRINPDIEITIYDKHRDVSFANCGLPYLISGEVKSRDHLIAYTKEKFVQKHIDVRTYHEVIDVDTTNNKVVVKNLTTNTVMEDVYDYLVVSPGAHPNQLAVFEGAKNVHSLHKLEDLDDIMHNLILDEVVHVLVVGTGFVSLEVLESLVLRGLKVSLVHRSTHIYSVIEKDYADELLIHLKERGVDVYLDAEVEKADGDVVTLSNGNTLNVDMIFTGVGISPSTGFLSDTNIELSERGHIPINEWCQTNVQNVFALGDAVESRYLHVDERVNVALAWPAHRMAYLIAQIIDGGGMVKSGDGRLAIADGRDATPVKGLLGAQIIRMFDFHIGSVGVSHKLINNLDMDVEVIEHSQRNMAGYMPESRKIHVKVYYEKSTGKILRAVSMGEDKVDKLIDTLAAVMKFGGTVYDLNDLEPAYAPSFSSPKSVVNMIGYKALGKR</sequence>
<keyword evidence="4" id="KW-0274">FAD</keyword>
<comment type="cofactor">
    <cofactor evidence="1">
        <name>FAD</name>
        <dbReference type="ChEBI" id="CHEBI:57692"/>
    </cofactor>
</comment>
<keyword evidence="3" id="KW-0285">Flavoprotein</keyword>
<evidence type="ECO:0000313" key="10">
    <source>
        <dbReference type="Proteomes" id="UP000243605"/>
    </source>
</evidence>
<keyword evidence="10" id="KW-1185">Reference proteome</keyword>
<dbReference type="InterPro" id="IPR050260">
    <property type="entry name" value="FAD-bd_OxRdtase"/>
</dbReference>
<dbReference type="EMBL" id="FOIT01000003">
    <property type="protein sequence ID" value="SEW02324.1"/>
    <property type="molecule type" value="Genomic_DNA"/>
</dbReference>
<dbReference type="InterPro" id="IPR004099">
    <property type="entry name" value="Pyr_nucl-diS_OxRdtase_dimer"/>
</dbReference>
<feature type="domain" description="Pyridine nucleotide-disulphide oxidoreductase dimerisation" evidence="7">
    <location>
        <begin position="348"/>
        <end position="445"/>
    </location>
</feature>
<dbReference type="SUPFAM" id="SSF51905">
    <property type="entry name" value="FAD/NAD(P)-binding domain"/>
    <property type="match status" value="1"/>
</dbReference>
<dbReference type="Gene3D" id="3.30.390.30">
    <property type="match status" value="1"/>
</dbReference>
<dbReference type="Pfam" id="PF07992">
    <property type="entry name" value="Pyr_redox_2"/>
    <property type="match status" value="1"/>
</dbReference>
<evidence type="ECO:0000259" key="8">
    <source>
        <dbReference type="Pfam" id="PF07992"/>
    </source>
</evidence>
<dbReference type="PANTHER" id="PTHR43429:SF1">
    <property type="entry name" value="NAD(P)H SULFUR OXIDOREDUCTASE (COA-DEPENDENT)"/>
    <property type="match status" value="1"/>
</dbReference>
<dbReference type="NCBIfam" id="NF010037">
    <property type="entry name" value="PRK13512.1"/>
    <property type="match status" value="1"/>
</dbReference>
<dbReference type="Pfam" id="PF02852">
    <property type="entry name" value="Pyr_redox_dim"/>
    <property type="match status" value="1"/>
</dbReference>
<comment type="similarity">
    <text evidence="2">Belongs to the class-III pyridine nucleotide-disulfide oxidoreductase family.</text>
</comment>
<dbReference type="InterPro" id="IPR036188">
    <property type="entry name" value="FAD/NAD-bd_sf"/>
</dbReference>
<keyword evidence="6" id="KW-0676">Redox-active center</keyword>
<protein>
    <submittedName>
        <fullName evidence="9">CoA-disulfide reductase</fullName>
    </submittedName>
</protein>
<evidence type="ECO:0000256" key="3">
    <source>
        <dbReference type="ARBA" id="ARBA00022630"/>
    </source>
</evidence>
<dbReference type="Proteomes" id="UP000243605">
    <property type="component" value="Unassembled WGS sequence"/>
</dbReference>
<dbReference type="PRINTS" id="PR00368">
    <property type="entry name" value="FADPNR"/>
</dbReference>
<keyword evidence="5" id="KW-0560">Oxidoreductase</keyword>
<reference evidence="9 10" key="1">
    <citation type="submission" date="2016-10" db="EMBL/GenBank/DDBJ databases">
        <authorList>
            <person name="Varghese N."/>
            <person name="Submissions S."/>
        </authorList>
    </citation>
    <scope>NUCLEOTIDE SEQUENCE [LARGE SCALE GENOMIC DNA]</scope>
    <source>
        <strain evidence="9 10">IBRC-M10081</strain>
    </source>
</reference>
<dbReference type="SUPFAM" id="SSF55424">
    <property type="entry name" value="FAD/NAD-linked reductases, dimerisation (C-terminal) domain"/>
    <property type="match status" value="1"/>
</dbReference>
<dbReference type="OrthoDB" id="9802028at2"/>
<dbReference type="InterPro" id="IPR016156">
    <property type="entry name" value="FAD/NAD-linked_Rdtase_dimer_sf"/>
</dbReference>
<dbReference type="PANTHER" id="PTHR43429">
    <property type="entry name" value="PYRIDINE NUCLEOTIDE-DISULFIDE OXIDOREDUCTASE DOMAIN-CONTAINING"/>
    <property type="match status" value="1"/>
</dbReference>
<evidence type="ECO:0000256" key="1">
    <source>
        <dbReference type="ARBA" id="ARBA00001974"/>
    </source>
</evidence>
<name>A0A662Z3F9_9STAP</name>
<evidence type="ECO:0000256" key="6">
    <source>
        <dbReference type="ARBA" id="ARBA00023284"/>
    </source>
</evidence>
<dbReference type="InterPro" id="IPR023753">
    <property type="entry name" value="FAD/NAD-binding_dom"/>
</dbReference>
<dbReference type="GO" id="GO:0016491">
    <property type="term" value="F:oxidoreductase activity"/>
    <property type="evidence" value="ECO:0007669"/>
    <property type="project" value="UniProtKB-KW"/>
</dbReference>